<keyword evidence="3" id="KW-1185">Reference proteome</keyword>
<feature type="coiled-coil region" evidence="1">
    <location>
        <begin position="1"/>
        <end position="28"/>
    </location>
</feature>
<dbReference type="Proteomes" id="UP001230328">
    <property type="component" value="Unassembled WGS sequence"/>
</dbReference>
<protein>
    <submittedName>
        <fullName evidence="2">tRNA-dihydrouridine synthase</fullName>
    </submittedName>
</protein>
<accession>A0ABU0SFZ9</accession>
<evidence type="ECO:0000256" key="1">
    <source>
        <dbReference type="SAM" id="Coils"/>
    </source>
</evidence>
<sequence length="70" mass="7478">MDAALQLLNAARQAVEDATEDKVASKARSGEGAQRQQDTIRRIGRILSKVKVDADTVDGDVIVDAELVEG</sequence>
<organism evidence="2 3">
    <name type="scientific">Streptomyces umbrinus</name>
    <dbReference type="NCBI Taxonomy" id="67370"/>
    <lineage>
        <taxon>Bacteria</taxon>
        <taxon>Bacillati</taxon>
        <taxon>Actinomycetota</taxon>
        <taxon>Actinomycetes</taxon>
        <taxon>Kitasatosporales</taxon>
        <taxon>Streptomycetaceae</taxon>
        <taxon>Streptomyces</taxon>
        <taxon>Streptomyces phaeochromogenes group</taxon>
    </lineage>
</organism>
<dbReference type="RefSeq" id="WP_307517282.1">
    <property type="nucleotide sequence ID" value="NZ_JAUSZI010000001.1"/>
</dbReference>
<keyword evidence="1" id="KW-0175">Coiled coil</keyword>
<evidence type="ECO:0000313" key="2">
    <source>
        <dbReference type="EMBL" id="MDQ1022433.1"/>
    </source>
</evidence>
<proteinExistence type="predicted"/>
<gene>
    <name evidence="2" type="ORF">QF035_000015</name>
</gene>
<dbReference type="EMBL" id="JAUSZI010000001">
    <property type="protein sequence ID" value="MDQ1022433.1"/>
    <property type="molecule type" value="Genomic_DNA"/>
</dbReference>
<name>A0ABU0SFZ9_9ACTN</name>
<comment type="caution">
    <text evidence="2">The sequence shown here is derived from an EMBL/GenBank/DDBJ whole genome shotgun (WGS) entry which is preliminary data.</text>
</comment>
<reference evidence="2 3" key="1">
    <citation type="submission" date="2023-07" db="EMBL/GenBank/DDBJ databases">
        <title>Comparative genomics of wheat-associated soil bacteria to identify genetic determinants of phenazine resistance.</title>
        <authorList>
            <person name="Mouncey N."/>
        </authorList>
    </citation>
    <scope>NUCLEOTIDE SEQUENCE [LARGE SCALE GENOMIC DNA]</scope>
    <source>
        <strain evidence="2 3">V2I4</strain>
    </source>
</reference>
<evidence type="ECO:0000313" key="3">
    <source>
        <dbReference type="Proteomes" id="UP001230328"/>
    </source>
</evidence>